<evidence type="ECO:0000313" key="3">
    <source>
        <dbReference type="Proteomes" id="UP000077262"/>
    </source>
</evidence>
<dbReference type="Pfam" id="PF13588">
    <property type="entry name" value="HSDR_N_2"/>
    <property type="match status" value="1"/>
</dbReference>
<comment type="caution">
    <text evidence="2">The sequence shown here is derived from an EMBL/GenBank/DDBJ whole genome shotgun (WGS) entry which is preliminary data.</text>
</comment>
<dbReference type="Proteomes" id="UP000077262">
    <property type="component" value="Unassembled WGS sequence"/>
</dbReference>
<dbReference type="InterPro" id="IPR029464">
    <property type="entry name" value="HSDR_N"/>
</dbReference>
<dbReference type="OrthoDB" id="9806213at2"/>
<protein>
    <recommendedName>
        <fullName evidence="1">Type I restriction enzyme R protein N-terminal domain-containing protein</fullName>
    </recommendedName>
</protein>
<name>A0A177JT76_SPHYA</name>
<dbReference type="EMBL" id="LSTR01000031">
    <property type="protein sequence ID" value="OAH44258.1"/>
    <property type="molecule type" value="Genomic_DNA"/>
</dbReference>
<gene>
    <name evidence="2" type="ORF">AX777_19525</name>
</gene>
<accession>A0A177JT76</accession>
<dbReference type="RefSeq" id="WP_063976456.1">
    <property type="nucleotide sequence ID" value="NZ_LSTR01000031.1"/>
</dbReference>
<feature type="domain" description="Type I restriction enzyme R protein N-terminal" evidence="1">
    <location>
        <begin position="39"/>
        <end position="103"/>
    </location>
</feature>
<dbReference type="AlphaFoldDB" id="A0A177JT76"/>
<evidence type="ECO:0000259" key="1">
    <source>
        <dbReference type="Pfam" id="PF13588"/>
    </source>
</evidence>
<sequence length="199" mass="22493">MTFLDTALTNKDIRIEKSDRGIEYIRYVAADRRERWSDPEEKVRAEYYAELIYRYGYPARRIGVEVTVPDRSPNDFADLVIFHDDECKRPFAVIECKAESYGGKPIAAAIFNQAVEQAWGNGNAHKFRAAYVGVVAGATRRFLDCAEKFGALERDGNQVADLPINYGKPPPYKFVKGGVDGKRDIAAVEKGDQSRPYWS</sequence>
<reference evidence="2 3" key="1">
    <citation type="submission" date="2016-02" db="EMBL/GenBank/DDBJ databases">
        <authorList>
            <person name="Wen L."/>
            <person name="He K."/>
            <person name="Yang H."/>
        </authorList>
    </citation>
    <scope>NUCLEOTIDE SEQUENCE [LARGE SCALE GENOMIC DNA]</scope>
    <source>
        <strain evidence="2 3">CD09_2</strain>
    </source>
</reference>
<proteinExistence type="predicted"/>
<evidence type="ECO:0000313" key="2">
    <source>
        <dbReference type="EMBL" id="OAH44258.1"/>
    </source>
</evidence>
<organism evidence="2 3">
    <name type="scientific">Sphingobium yanoikuyae</name>
    <name type="common">Sphingomonas yanoikuyae</name>
    <dbReference type="NCBI Taxonomy" id="13690"/>
    <lineage>
        <taxon>Bacteria</taxon>
        <taxon>Pseudomonadati</taxon>
        <taxon>Pseudomonadota</taxon>
        <taxon>Alphaproteobacteria</taxon>
        <taxon>Sphingomonadales</taxon>
        <taxon>Sphingomonadaceae</taxon>
        <taxon>Sphingobium</taxon>
    </lineage>
</organism>